<dbReference type="InterPro" id="IPR008250">
    <property type="entry name" value="ATPase_P-typ_transduc_dom_A_sf"/>
</dbReference>
<keyword evidence="8 10" id="KW-1133">Transmembrane helix</keyword>
<keyword evidence="6 10" id="KW-0067">ATP-binding</keyword>
<evidence type="ECO:0000256" key="9">
    <source>
        <dbReference type="ARBA" id="ARBA00023136"/>
    </source>
</evidence>
<dbReference type="Pfam" id="PF00122">
    <property type="entry name" value="E1-E2_ATPase"/>
    <property type="match status" value="1"/>
</dbReference>
<dbReference type="Pfam" id="PF00702">
    <property type="entry name" value="Hydrolase"/>
    <property type="match status" value="1"/>
</dbReference>
<feature type="transmembrane region" description="Helical" evidence="10">
    <location>
        <begin position="658"/>
        <end position="677"/>
    </location>
</feature>
<feature type="transmembrane region" description="Helical" evidence="10">
    <location>
        <begin position="149"/>
        <end position="168"/>
    </location>
</feature>
<feature type="domain" description="HMA" evidence="12">
    <location>
        <begin position="7"/>
        <end position="64"/>
    </location>
</feature>
<evidence type="ECO:0000256" key="8">
    <source>
        <dbReference type="ARBA" id="ARBA00022989"/>
    </source>
</evidence>
<dbReference type="GO" id="GO:0012505">
    <property type="term" value="C:endomembrane system"/>
    <property type="evidence" value="ECO:0007669"/>
    <property type="project" value="UniProtKB-SubCell"/>
</dbReference>
<sequence>METINWKIEGMSCSTCALTIGKYLEKNGLQNVKVSLASGDVSFDATGEIDRNQLEKGIHDLGYTVLAGQPGATTGTRAPMNKHLRYFLFCLPFTLLLFLPMLGENAFLHWLMHPWVQLFICLPVFVTGMLFFGRSAVKSLINGLPNMNVLIALGATAAFVYSLTGTLLRLGPDYLFYETTASIITIVFFGYYLEDASVKATQRTLNTLAATQKTMANMIAFDHEHQEILFPVENSQLRSGDLILIRTGEQIPADCKILWGEAGVDESILTGESLPVDKKVKDSLIGGSILVSGTVKAQVTAVGDESILAGIVRLVRQAQGEKPPIQQLADKISAVFVPVVLGLAALTFIGNYLYAHQTAAALMRSIAVLVIACPCAMGLATPAAIAVGLGRGARKGILIRNARHLEAFRNIRQVVFDKTGTLTTGEFSIRHWHAADSITPEQFREIAFSLEKYSNHPIARGITKQWKVKHSLRWAKVEEVKGLGMRGETQDGEIYWAGSYKVAAHLTADDTHNVYIVGGDRLLGFIDVMDTVRPEAASVVRSLHEKGIHTVLLSGDRLKPCQELAAALGIKEVLAEQSPEQKLGQVTRLNTAMPVAMVGDGINDAPALARATIGLSMSDASQLAMQTADVVLMNHGLRSLPAALGLGRHTFGTIKGNLFWAFFYNSIAIPVAAFGFLTPALAALVMGFSDVVLAANSLRLYWKKLD</sequence>
<evidence type="ECO:0000256" key="5">
    <source>
        <dbReference type="ARBA" id="ARBA00022741"/>
    </source>
</evidence>
<dbReference type="Gene3D" id="2.70.150.10">
    <property type="entry name" value="Calcium-transporting ATPase, cytoplasmic transduction domain A"/>
    <property type="match status" value="1"/>
</dbReference>
<dbReference type="InterPro" id="IPR017969">
    <property type="entry name" value="Heavy-metal-associated_CS"/>
</dbReference>
<accession>A0A8J2UF80</accession>
<evidence type="ECO:0000313" key="14">
    <source>
        <dbReference type="Proteomes" id="UP000607559"/>
    </source>
</evidence>
<evidence type="ECO:0000256" key="4">
    <source>
        <dbReference type="ARBA" id="ARBA00022723"/>
    </source>
</evidence>
<dbReference type="Pfam" id="PF00403">
    <property type="entry name" value="HMA"/>
    <property type="match status" value="1"/>
</dbReference>
<organism evidence="13 14">
    <name type="scientific">Puia dinghuensis</name>
    <dbReference type="NCBI Taxonomy" id="1792502"/>
    <lineage>
        <taxon>Bacteria</taxon>
        <taxon>Pseudomonadati</taxon>
        <taxon>Bacteroidota</taxon>
        <taxon>Chitinophagia</taxon>
        <taxon>Chitinophagales</taxon>
        <taxon>Chitinophagaceae</taxon>
        <taxon>Puia</taxon>
    </lineage>
</organism>
<dbReference type="PROSITE" id="PS01047">
    <property type="entry name" value="HMA_1"/>
    <property type="match status" value="1"/>
</dbReference>
<dbReference type="InterPro" id="IPR036412">
    <property type="entry name" value="HAD-like_sf"/>
</dbReference>
<dbReference type="NCBIfam" id="TIGR01494">
    <property type="entry name" value="ATPase_P-type"/>
    <property type="match status" value="1"/>
</dbReference>
<evidence type="ECO:0000256" key="1">
    <source>
        <dbReference type="ARBA" id="ARBA00004127"/>
    </source>
</evidence>
<dbReference type="InterPro" id="IPR023299">
    <property type="entry name" value="ATPase_P-typ_cyto_dom_N"/>
</dbReference>
<proteinExistence type="inferred from homology"/>
<reference evidence="13" key="1">
    <citation type="journal article" date="2014" name="Int. J. Syst. Evol. Microbiol.">
        <title>Complete genome sequence of Corynebacterium casei LMG S-19264T (=DSM 44701T), isolated from a smear-ripened cheese.</title>
        <authorList>
            <consortium name="US DOE Joint Genome Institute (JGI-PGF)"/>
            <person name="Walter F."/>
            <person name="Albersmeier A."/>
            <person name="Kalinowski J."/>
            <person name="Ruckert C."/>
        </authorList>
    </citation>
    <scope>NUCLEOTIDE SEQUENCE</scope>
    <source>
        <strain evidence="13">CGMCC 1.15448</strain>
    </source>
</reference>
<comment type="similarity">
    <text evidence="2 10">Belongs to the cation transport ATPase (P-type) (TC 3.A.3) family. Type IB subfamily.</text>
</comment>
<feature type="transmembrane region" description="Helical" evidence="10">
    <location>
        <begin position="86"/>
        <end position="103"/>
    </location>
</feature>
<dbReference type="PRINTS" id="PR00119">
    <property type="entry name" value="CATATPASE"/>
</dbReference>
<keyword evidence="5 10" id="KW-0547">Nucleotide-binding</keyword>
<dbReference type="InterPro" id="IPR018303">
    <property type="entry name" value="ATPase_P-typ_P_site"/>
</dbReference>
<dbReference type="GO" id="GO:0055070">
    <property type="term" value="P:copper ion homeostasis"/>
    <property type="evidence" value="ECO:0007669"/>
    <property type="project" value="TreeGrafter"/>
</dbReference>
<dbReference type="SUPFAM" id="SSF81665">
    <property type="entry name" value="Calcium ATPase, transmembrane domain M"/>
    <property type="match status" value="1"/>
</dbReference>
<feature type="transmembrane region" description="Helical" evidence="10">
    <location>
        <begin position="174"/>
        <end position="193"/>
    </location>
</feature>
<dbReference type="NCBIfam" id="TIGR01511">
    <property type="entry name" value="ATPase-IB1_Cu"/>
    <property type="match status" value="1"/>
</dbReference>
<dbReference type="InterPro" id="IPR023214">
    <property type="entry name" value="HAD_sf"/>
</dbReference>
<evidence type="ECO:0000256" key="2">
    <source>
        <dbReference type="ARBA" id="ARBA00006024"/>
    </source>
</evidence>
<dbReference type="Gene3D" id="3.40.50.1000">
    <property type="entry name" value="HAD superfamily/HAD-like"/>
    <property type="match status" value="1"/>
</dbReference>
<evidence type="ECO:0000259" key="11">
    <source>
        <dbReference type="Pfam" id="PF00122"/>
    </source>
</evidence>
<feature type="transmembrane region" description="Helical" evidence="10">
    <location>
        <begin position="366"/>
        <end position="390"/>
    </location>
</feature>
<dbReference type="NCBIfam" id="TIGR01512">
    <property type="entry name" value="ATPase-IB2_Cd"/>
    <property type="match status" value="1"/>
</dbReference>
<reference evidence="13" key="2">
    <citation type="submission" date="2020-09" db="EMBL/GenBank/DDBJ databases">
        <authorList>
            <person name="Sun Q."/>
            <person name="Zhou Y."/>
        </authorList>
    </citation>
    <scope>NUCLEOTIDE SEQUENCE</scope>
    <source>
        <strain evidence="13">CGMCC 1.15448</strain>
    </source>
</reference>
<dbReference type="GO" id="GO:0016887">
    <property type="term" value="F:ATP hydrolysis activity"/>
    <property type="evidence" value="ECO:0007669"/>
    <property type="project" value="InterPro"/>
</dbReference>
<keyword evidence="10" id="KW-1003">Cell membrane</keyword>
<gene>
    <name evidence="13" type="ORF">GCM10011511_32860</name>
</gene>
<protein>
    <submittedName>
        <fullName evidence="13">Copper-translocating P-type ATPase</fullName>
    </submittedName>
</protein>
<dbReference type="GO" id="GO:0005886">
    <property type="term" value="C:plasma membrane"/>
    <property type="evidence" value="ECO:0007669"/>
    <property type="project" value="UniProtKB-SubCell"/>
</dbReference>
<comment type="caution">
    <text evidence="13">The sequence shown here is derived from an EMBL/GenBank/DDBJ whole genome shotgun (WGS) entry which is preliminary data.</text>
</comment>
<dbReference type="InterPro" id="IPR059000">
    <property type="entry name" value="ATPase_P-type_domA"/>
</dbReference>
<dbReference type="GO" id="GO:0005524">
    <property type="term" value="F:ATP binding"/>
    <property type="evidence" value="ECO:0007669"/>
    <property type="project" value="UniProtKB-UniRule"/>
</dbReference>
<dbReference type="NCBIfam" id="TIGR01525">
    <property type="entry name" value="ATPase-IB_hvy"/>
    <property type="match status" value="1"/>
</dbReference>
<dbReference type="RefSeq" id="WP_188933550.1">
    <property type="nucleotide sequence ID" value="NZ_BMJC01000003.1"/>
</dbReference>
<dbReference type="Gene3D" id="3.30.70.100">
    <property type="match status" value="1"/>
</dbReference>
<keyword evidence="3 10" id="KW-0812">Transmembrane</keyword>
<dbReference type="CDD" id="cd00371">
    <property type="entry name" value="HMA"/>
    <property type="match status" value="1"/>
</dbReference>
<dbReference type="SUPFAM" id="SSF56784">
    <property type="entry name" value="HAD-like"/>
    <property type="match status" value="1"/>
</dbReference>
<evidence type="ECO:0000256" key="7">
    <source>
        <dbReference type="ARBA" id="ARBA00022967"/>
    </source>
</evidence>
<feature type="domain" description="P-type ATPase A" evidence="11">
    <location>
        <begin position="225"/>
        <end position="315"/>
    </location>
</feature>
<dbReference type="EMBL" id="BMJC01000003">
    <property type="protein sequence ID" value="GGB06812.1"/>
    <property type="molecule type" value="Genomic_DNA"/>
</dbReference>
<evidence type="ECO:0000256" key="10">
    <source>
        <dbReference type="RuleBase" id="RU362081"/>
    </source>
</evidence>
<evidence type="ECO:0000259" key="12">
    <source>
        <dbReference type="Pfam" id="PF00403"/>
    </source>
</evidence>
<keyword evidence="7" id="KW-1278">Translocase</keyword>
<dbReference type="AlphaFoldDB" id="A0A8J2UF80"/>
<dbReference type="InterPro" id="IPR023298">
    <property type="entry name" value="ATPase_P-typ_TM_dom_sf"/>
</dbReference>
<name>A0A8J2UF80_9BACT</name>
<dbReference type="PANTHER" id="PTHR43520:SF8">
    <property type="entry name" value="P-TYPE CU(+) TRANSPORTER"/>
    <property type="match status" value="1"/>
</dbReference>
<keyword evidence="9 10" id="KW-0472">Membrane</keyword>
<feature type="transmembrane region" description="Helical" evidence="10">
    <location>
        <begin position="115"/>
        <end position="137"/>
    </location>
</feature>
<dbReference type="InterPro" id="IPR036163">
    <property type="entry name" value="HMA_dom_sf"/>
</dbReference>
<feature type="transmembrane region" description="Helical" evidence="10">
    <location>
        <begin position="332"/>
        <end position="354"/>
    </location>
</feature>
<keyword evidence="14" id="KW-1185">Reference proteome</keyword>
<keyword evidence="4 10" id="KW-0479">Metal-binding</keyword>
<dbReference type="GO" id="GO:0005507">
    <property type="term" value="F:copper ion binding"/>
    <property type="evidence" value="ECO:0007669"/>
    <property type="project" value="TreeGrafter"/>
</dbReference>
<dbReference type="InterPro" id="IPR001757">
    <property type="entry name" value="P_typ_ATPase"/>
</dbReference>
<dbReference type="Gene3D" id="3.40.1110.10">
    <property type="entry name" value="Calcium-transporting ATPase, cytoplasmic domain N"/>
    <property type="match status" value="1"/>
</dbReference>
<evidence type="ECO:0000256" key="3">
    <source>
        <dbReference type="ARBA" id="ARBA00022692"/>
    </source>
</evidence>
<dbReference type="InterPro" id="IPR027256">
    <property type="entry name" value="P-typ_ATPase_IB"/>
</dbReference>
<dbReference type="Proteomes" id="UP000607559">
    <property type="component" value="Unassembled WGS sequence"/>
</dbReference>
<comment type="subcellular location">
    <subcellularLocation>
        <location evidence="10">Cell membrane</location>
    </subcellularLocation>
    <subcellularLocation>
        <location evidence="1">Endomembrane system</location>
        <topology evidence="1">Multi-pass membrane protein</topology>
    </subcellularLocation>
</comment>
<evidence type="ECO:0000256" key="6">
    <source>
        <dbReference type="ARBA" id="ARBA00022840"/>
    </source>
</evidence>
<evidence type="ECO:0000313" key="13">
    <source>
        <dbReference type="EMBL" id="GGB06812.1"/>
    </source>
</evidence>
<dbReference type="PROSITE" id="PS00154">
    <property type="entry name" value="ATPASE_E1_E2"/>
    <property type="match status" value="1"/>
</dbReference>
<dbReference type="SUPFAM" id="SSF55008">
    <property type="entry name" value="HMA, heavy metal-associated domain"/>
    <property type="match status" value="1"/>
</dbReference>
<dbReference type="SUPFAM" id="SSF81653">
    <property type="entry name" value="Calcium ATPase, transduction domain A"/>
    <property type="match status" value="1"/>
</dbReference>
<dbReference type="GO" id="GO:0043682">
    <property type="term" value="F:P-type divalent copper transporter activity"/>
    <property type="evidence" value="ECO:0007669"/>
    <property type="project" value="TreeGrafter"/>
</dbReference>
<dbReference type="PANTHER" id="PTHR43520">
    <property type="entry name" value="ATP7, ISOFORM B"/>
    <property type="match status" value="1"/>
</dbReference>
<dbReference type="InterPro" id="IPR006121">
    <property type="entry name" value="HMA_dom"/>
</dbReference>